<name>S3D736_GLAL2</name>
<dbReference type="OMA" id="RCSTHAV"/>
<sequence length="571" mass="65602">MDTSNLLLMPAEIRNKIYEECLVKDIISKPESTNEVRHPTLGLMPSILSTNKLIWQEASYILYSQPIYLLIDQSSLRSPIFRNRGSTTVSSLSKILYPVLENVRHWKIVLDFRNASIYQESPSKPNCLEQFCRAIFRNGTPPKSLDIAIDPRFQEDIKVIRLYRYGLERILQPFKILRNIKHVVIREAIASDVTTTYTNASSPLYREQDSGLAGQEDLITEVIELMKSSSIVETTFEINDSLSVYTNAFSKSLETRGGKGVLEMPRRRDKDTYHFRLPNEGHMNFTLNEVYFWEIGSTLGHHRTLGESPRLLKEITKWSTGWVGRCDPDFLDPKVREDYGFDALYSYTTLLKNEPVAVSAQEAKQAFEANDITALKLARSKAIEVHESHYKLIIQAAKQLNDFIKSQKCHGGIFDATLIDSDKYPPEHDGTLYSEAMFLVDEYAETLRPQLSSKHQEFLRKHALAFVDIRRERMLQVVGVIFDNGITEGCKWRKMFRNVVDNMDKQLLEIRETRKQVLAYDFLGEPGVKLDHEMNLCELVNWEVNEPPIGCLEEVAELSSSLSKYSLRSAH</sequence>
<evidence type="ECO:0000313" key="2">
    <source>
        <dbReference type="Proteomes" id="UP000016922"/>
    </source>
</evidence>
<evidence type="ECO:0000313" key="1">
    <source>
        <dbReference type="EMBL" id="EPE33615.1"/>
    </source>
</evidence>
<accession>S3D736</accession>
<dbReference type="OrthoDB" id="62952at2759"/>
<dbReference type="KEGG" id="glz:GLAREA_06628"/>
<proteinExistence type="predicted"/>
<dbReference type="GeneID" id="19465681"/>
<organism evidence="1 2">
    <name type="scientific">Glarea lozoyensis (strain ATCC 20868 / MF5171)</name>
    <dbReference type="NCBI Taxonomy" id="1116229"/>
    <lineage>
        <taxon>Eukaryota</taxon>
        <taxon>Fungi</taxon>
        <taxon>Dikarya</taxon>
        <taxon>Ascomycota</taxon>
        <taxon>Pezizomycotina</taxon>
        <taxon>Leotiomycetes</taxon>
        <taxon>Helotiales</taxon>
        <taxon>Helotiaceae</taxon>
        <taxon>Glarea</taxon>
    </lineage>
</organism>
<dbReference type="AlphaFoldDB" id="S3D736"/>
<gene>
    <name evidence="1" type="ORF">GLAREA_06628</name>
</gene>
<dbReference type="RefSeq" id="XP_008078767.1">
    <property type="nucleotide sequence ID" value="XM_008080576.1"/>
</dbReference>
<dbReference type="EMBL" id="KE145357">
    <property type="protein sequence ID" value="EPE33615.1"/>
    <property type="molecule type" value="Genomic_DNA"/>
</dbReference>
<keyword evidence="2" id="KW-1185">Reference proteome</keyword>
<dbReference type="Proteomes" id="UP000016922">
    <property type="component" value="Unassembled WGS sequence"/>
</dbReference>
<dbReference type="HOGENOM" id="CLU_477380_0_0_1"/>
<reference evidence="1 2" key="1">
    <citation type="journal article" date="2013" name="BMC Genomics">
        <title>Genomics-driven discovery of the pneumocandin biosynthetic gene cluster in the fungus Glarea lozoyensis.</title>
        <authorList>
            <person name="Chen L."/>
            <person name="Yue Q."/>
            <person name="Zhang X."/>
            <person name="Xiang M."/>
            <person name="Wang C."/>
            <person name="Li S."/>
            <person name="Che Y."/>
            <person name="Ortiz-Lopez F.J."/>
            <person name="Bills G.F."/>
            <person name="Liu X."/>
            <person name="An Z."/>
        </authorList>
    </citation>
    <scope>NUCLEOTIDE SEQUENCE [LARGE SCALE GENOMIC DNA]</scope>
    <source>
        <strain evidence="2">ATCC 20868 / MF5171</strain>
    </source>
</reference>
<protein>
    <submittedName>
        <fullName evidence="1">Uncharacterized protein</fullName>
    </submittedName>
</protein>